<sequence>MNNPHNKHTSRRDFIRQLGLIGSGALLLPVGLSGCVVAPPNQQARKKSATSGGATPIDAPLSYGSSPSRAVAAGDGTPRMIVVFLRGAVDGLNVVVPHGDHHYYQARPTIAVARPGANNGAIDLTGYFGLHPALQPLKSYWDGGQLAFVHASGSPDMSRSHFEAQDYMETGVPGQHNIPDGWMNRLLSDTPRAAHNDSMMQALTLGEAMPRILTGKAVVANMPTGRDATRLTQIDKPQFQQAFGALYQQDAVLGKSFQDGLAARKEILADLNSSEQRMANNGAPLPNGLAIDTARLGNLMRDNPAIRLGFVAVGGWDTHVNQGNGAGQLANRLKPLAEGLSTLARELGPAFNDMVIVVISEFGRTFRENGNGGTDHGHGNAMWLLGGNVRGRKIYGNWPGIDDKSLNEGRDLAVTTDFRSVLATLSEKHMRIGDNKLQQVFPQYANAHRELDFLL</sequence>
<dbReference type="EMBL" id="WINI01000007">
    <property type="protein sequence ID" value="MQR01961.1"/>
    <property type="molecule type" value="Genomic_DNA"/>
</dbReference>
<dbReference type="PANTHER" id="PTHR43737">
    <property type="entry name" value="BLL7424 PROTEIN"/>
    <property type="match status" value="1"/>
</dbReference>
<dbReference type="RefSeq" id="WP_153235532.1">
    <property type="nucleotide sequence ID" value="NZ_WINI01000007.1"/>
</dbReference>
<dbReference type="AlphaFoldDB" id="A0A843YXF6"/>
<name>A0A843YXF6_9BURK</name>
<evidence type="ECO:0000313" key="2">
    <source>
        <dbReference type="EMBL" id="MQR01961.1"/>
    </source>
</evidence>
<proteinExistence type="predicted"/>
<evidence type="ECO:0000313" key="3">
    <source>
        <dbReference type="Proteomes" id="UP000451565"/>
    </source>
</evidence>
<evidence type="ECO:0000256" key="1">
    <source>
        <dbReference type="SAM" id="MobiDB-lite"/>
    </source>
</evidence>
<feature type="region of interest" description="Disordered" evidence="1">
    <location>
        <begin position="43"/>
        <end position="72"/>
    </location>
</feature>
<reference evidence="2 3" key="1">
    <citation type="submission" date="2019-10" db="EMBL/GenBank/DDBJ databases">
        <title>Glaciimonas soli sp. nov., a psychrophilic bacterium isolated from the forest soil of a high elevation mountain in Taiwan.</title>
        <authorList>
            <person name="Wang L.-T."/>
            <person name="Shieh W.Y."/>
        </authorList>
    </citation>
    <scope>NUCLEOTIDE SEQUENCE [LARGE SCALE GENOMIC DNA]</scope>
    <source>
        <strain evidence="2 3">GS1</strain>
    </source>
</reference>
<dbReference type="PROSITE" id="PS51257">
    <property type="entry name" value="PROKAR_LIPOPROTEIN"/>
    <property type="match status" value="1"/>
</dbReference>
<dbReference type="PROSITE" id="PS51318">
    <property type="entry name" value="TAT"/>
    <property type="match status" value="1"/>
</dbReference>
<dbReference type="InterPro" id="IPR006311">
    <property type="entry name" value="TAT_signal"/>
</dbReference>
<keyword evidence="3" id="KW-1185">Reference proteome</keyword>
<dbReference type="PANTHER" id="PTHR43737:SF1">
    <property type="entry name" value="DUF1501 DOMAIN-CONTAINING PROTEIN"/>
    <property type="match status" value="1"/>
</dbReference>
<dbReference type="InterPro" id="IPR010869">
    <property type="entry name" value="DUF1501"/>
</dbReference>
<accession>A0A843YXF6</accession>
<organism evidence="2 3">
    <name type="scientific">Glaciimonas soli</name>
    <dbReference type="NCBI Taxonomy" id="2590999"/>
    <lineage>
        <taxon>Bacteria</taxon>
        <taxon>Pseudomonadati</taxon>
        <taxon>Pseudomonadota</taxon>
        <taxon>Betaproteobacteria</taxon>
        <taxon>Burkholderiales</taxon>
        <taxon>Oxalobacteraceae</taxon>
        <taxon>Glaciimonas</taxon>
    </lineage>
</organism>
<dbReference type="Proteomes" id="UP000451565">
    <property type="component" value="Unassembled WGS sequence"/>
</dbReference>
<gene>
    <name evidence="2" type="ORF">GEV47_14885</name>
</gene>
<dbReference type="OrthoDB" id="9779968at2"/>
<comment type="caution">
    <text evidence="2">The sequence shown here is derived from an EMBL/GenBank/DDBJ whole genome shotgun (WGS) entry which is preliminary data.</text>
</comment>
<dbReference type="Pfam" id="PF07394">
    <property type="entry name" value="DUF1501"/>
    <property type="match status" value="1"/>
</dbReference>
<protein>
    <submittedName>
        <fullName evidence="2">DUF1501 domain-containing protein</fullName>
    </submittedName>
</protein>